<feature type="compositionally biased region" description="Basic and acidic residues" evidence="1">
    <location>
        <begin position="491"/>
        <end position="511"/>
    </location>
</feature>
<organism evidence="2 3">
    <name type="scientific">Phlyctema vagabunda</name>
    <dbReference type="NCBI Taxonomy" id="108571"/>
    <lineage>
        <taxon>Eukaryota</taxon>
        <taxon>Fungi</taxon>
        <taxon>Dikarya</taxon>
        <taxon>Ascomycota</taxon>
        <taxon>Pezizomycotina</taxon>
        <taxon>Leotiomycetes</taxon>
        <taxon>Helotiales</taxon>
        <taxon>Dermateaceae</taxon>
        <taxon>Phlyctema</taxon>
    </lineage>
</organism>
<feature type="compositionally biased region" description="Polar residues" evidence="1">
    <location>
        <begin position="300"/>
        <end position="332"/>
    </location>
</feature>
<evidence type="ECO:0000313" key="2">
    <source>
        <dbReference type="EMBL" id="KAL3421482.1"/>
    </source>
</evidence>
<name>A0ABR4PDT7_9HELO</name>
<keyword evidence="3" id="KW-1185">Reference proteome</keyword>
<evidence type="ECO:0000256" key="1">
    <source>
        <dbReference type="SAM" id="MobiDB-lite"/>
    </source>
</evidence>
<gene>
    <name evidence="2" type="ORF">PVAG01_07927</name>
</gene>
<feature type="region of interest" description="Disordered" evidence="1">
    <location>
        <begin position="471"/>
        <end position="511"/>
    </location>
</feature>
<proteinExistence type="predicted"/>
<feature type="region of interest" description="Disordered" evidence="1">
    <location>
        <begin position="1"/>
        <end position="87"/>
    </location>
</feature>
<comment type="caution">
    <text evidence="2">The sequence shown here is derived from an EMBL/GenBank/DDBJ whole genome shotgun (WGS) entry which is preliminary data.</text>
</comment>
<reference evidence="2 3" key="1">
    <citation type="submission" date="2024-06" db="EMBL/GenBank/DDBJ databases">
        <title>Complete genome of Phlyctema vagabunda strain 19-DSS-EL-015.</title>
        <authorList>
            <person name="Fiorenzani C."/>
        </authorList>
    </citation>
    <scope>NUCLEOTIDE SEQUENCE [LARGE SCALE GENOMIC DNA]</scope>
    <source>
        <strain evidence="2 3">19-DSS-EL-015</strain>
    </source>
</reference>
<feature type="region of interest" description="Disordered" evidence="1">
    <location>
        <begin position="269"/>
        <end position="346"/>
    </location>
</feature>
<dbReference type="Proteomes" id="UP001629113">
    <property type="component" value="Unassembled WGS sequence"/>
</dbReference>
<sequence length="606" mass="67018">MEAVVMEQVSDPPPHAQPHATQQAPASPTSPSPQPEERQSRSQSSDALTDGSLQSIDVESVLSVRNTPERTTDDSAANTPLQDLGPDSVETLSEAAERPLLLGEDEDIDETSAIRVEGAITPTSKRKRPSINYNLDDLKYNSFARASPATGERSIKRVKKRPEIRGVIIGVWRDSSIARDEDKHVIFGFIDVHDRLRTRIYPMNRHGEECIANIPTGAGGCWVTFPRIIFEEHLAQLGQAEIKEYVKLRMDNLGELDPEVSRLNDMKAAKDAVDTVARQDASPQGRPTGPPRGPRKSGNRESVPQPSPANTPSFKAVNAASTPTQQPQTDIKPTNGVLLGHWEGSDGETEADKHAVFGVIGANDCFRVKVARQTRDGRFRDGNFPVGAGALWLYYKEVVLEPELAGLSRAAVKEYVRIRQQESVLDQNPQVKKANERSAIERAQIAAAAMASNDPDEPVVRRAEPEVELRHSARAESRMALRQQAEAETNAAEKIRKQKAEAREKQNEKTRKEVAVAEAAIKGAAQQQLNNNIRKLNRVWETQQAVMSTGPRVPVSSEEIKFFQGIKYERRETGPFQGKLTSVGQLINIDGEDYVEYRVLTKPSFC</sequence>
<protein>
    <submittedName>
        <fullName evidence="2">Uncharacterized protein</fullName>
    </submittedName>
</protein>
<accession>A0ABR4PDT7</accession>
<evidence type="ECO:0000313" key="3">
    <source>
        <dbReference type="Proteomes" id="UP001629113"/>
    </source>
</evidence>
<feature type="compositionally biased region" description="Low complexity" evidence="1">
    <location>
        <begin position="17"/>
        <end position="27"/>
    </location>
</feature>
<dbReference type="EMBL" id="JBFCZG010000006">
    <property type="protein sequence ID" value="KAL3421482.1"/>
    <property type="molecule type" value="Genomic_DNA"/>
</dbReference>